<evidence type="ECO:0000313" key="1">
    <source>
        <dbReference type="EMBL" id="KAA8493808.1"/>
    </source>
</evidence>
<dbReference type="InterPro" id="IPR000225">
    <property type="entry name" value="Armadillo"/>
</dbReference>
<dbReference type="SUPFAM" id="SSF48371">
    <property type="entry name" value="ARM repeat"/>
    <property type="match status" value="2"/>
</dbReference>
<dbReference type="PANTHER" id="PTHR23315:SF7">
    <property type="entry name" value="U-BOX DOMAIN-CONTAINING PROTEIN 4"/>
    <property type="match status" value="1"/>
</dbReference>
<keyword evidence="2" id="KW-1185">Reference proteome</keyword>
<protein>
    <submittedName>
        <fullName evidence="1">Uncharacterized protein</fullName>
    </submittedName>
</protein>
<name>A0A5J4YRA4_PORPP</name>
<dbReference type="Gene3D" id="1.25.10.10">
    <property type="entry name" value="Leucine-rich Repeat Variant"/>
    <property type="match status" value="2"/>
</dbReference>
<dbReference type="InterPro" id="IPR011989">
    <property type="entry name" value="ARM-like"/>
</dbReference>
<organism evidence="1 2">
    <name type="scientific">Porphyridium purpureum</name>
    <name type="common">Red alga</name>
    <name type="synonym">Porphyridium cruentum</name>
    <dbReference type="NCBI Taxonomy" id="35688"/>
    <lineage>
        <taxon>Eukaryota</taxon>
        <taxon>Rhodophyta</taxon>
        <taxon>Bangiophyceae</taxon>
        <taxon>Porphyridiales</taxon>
        <taxon>Porphyridiaceae</taxon>
        <taxon>Porphyridium</taxon>
    </lineage>
</organism>
<dbReference type="PANTHER" id="PTHR23315">
    <property type="entry name" value="U BOX DOMAIN-CONTAINING"/>
    <property type="match status" value="1"/>
</dbReference>
<dbReference type="EMBL" id="VRMN01000006">
    <property type="protein sequence ID" value="KAA8493808.1"/>
    <property type="molecule type" value="Genomic_DNA"/>
</dbReference>
<dbReference type="SMART" id="SM00185">
    <property type="entry name" value="ARM"/>
    <property type="match status" value="5"/>
</dbReference>
<gene>
    <name evidence="1" type="ORF">FVE85_4945</name>
</gene>
<evidence type="ECO:0000313" key="2">
    <source>
        <dbReference type="Proteomes" id="UP000324585"/>
    </source>
</evidence>
<dbReference type="InterPro" id="IPR016024">
    <property type="entry name" value="ARM-type_fold"/>
</dbReference>
<dbReference type="AlphaFoldDB" id="A0A5J4YRA4"/>
<dbReference type="Proteomes" id="UP000324585">
    <property type="component" value="Unassembled WGS sequence"/>
</dbReference>
<reference evidence="2" key="1">
    <citation type="journal article" date="2019" name="Nat. Commun.">
        <title>Expansion of phycobilisome linker gene families in mesophilic red algae.</title>
        <authorList>
            <person name="Lee J."/>
            <person name="Kim D."/>
            <person name="Bhattacharya D."/>
            <person name="Yoon H.S."/>
        </authorList>
    </citation>
    <scope>NUCLEOTIDE SEQUENCE [LARGE SCALE GENOMIC DNA]</scope>
    <source>
        <strain evidence="2">CCMP 1328</strain>
    </source>
</reference>
<proteinExistence type="predicted"/>
<sequence>MVLRWLRSRESAAAARDLLRLLRAHESGESHGAGTGSSPPLSPRTARLSGLLKAEMRAVSSAVVLSPRKNQMGALEKLAGMSLGASAAEMDAAAFALLAGHEEVSPLLFALHAVKKDAALALKCVELIALICSAGPERDTQNAVRDNGLLKRLCVAMGVVTHLNDKAMPVDDRMYAVRCFILTAQVLSAREANRDFFIEHDVPSMLGAVMASTDPSAHAEMLAEMCLAISNISFGSDKRKIDVAKHTLGPVGTLLQRSQALQTPDLDRVRDACCLVLRNLAYECESNQARIASEHDGKVLAALIVEADRLSSSQFDTSVMKTEILDAQHQSMVALQNISVSKAEVRDAICKAGGTRVCLDLLKFCDAKLCKPAPAAPPFSSLVKIVDDAVKLLRNIVPRNTSAQAEVGSTLGIAVIYRAVAKLCAGDLPSIHTKDAFPAGAAVTRSLVDASAPLFRYLAFPELNRTQIHECGALEGLLIGALVKRSECALGESPPFLEGSRAAEDVILAIGNSCFGLAEAKETAGRHGALEAVISVCSTQSDSEMVVIACLRTLRCLVDGVEINRRLAVSAGAIQLAVDMMRKHPSEVSLQEQALAMLLNLSLSDGNLIMFSQLGVQDVTVYALQQHAKHRGIHLHGALLLSRMNGAPASDVQINRENIEFHGLKTKSSALKASAFANV</sequence>
<dbReference type="OrthoDB" id="4094at2759"/>
<comment type="caution">
    <text evidence="1">The sequence shown here is derived from an EMBL/GenBank/DDBJ whole genome shotgun (WGS) entry which is preliminary data.</text>
</comment>
<accession>A0A5J4YRA4</accession>